<keyword evidence="1" id="KW-0813">Transport</keyword>
<dbReference type="PANTHER" id="PTHR42781:SF4">
    <property type="entry name" value="SPERMIDINE_PUTRESCINE IMPORT ATP-BINDING PROTEIN POTA"/>
    <property type="match status" value="1"/>
</dbReference>
<dbReference type="InterPro" id="IPR003593">
    <property type="entry name" value="AAA+_ATPase"/>
</dbReference>
<dbReference type="Gene3D" id="3.40.50.300">
    <property type="entry name" value="P-loop containing nucleotide triphosphate hydrolases"/>
    <property type="match status" value="1"/>
</dbReference>
<evidence type="ECO:0000256" key="1">
    <source>
        <dbReference type="ARBA" id="ARBA00022448"/>
    </source>
</evidence>
<feature type="domain" description="ABC transporter" evidence="4">
    <location>
        <begin position="1"/>
        <end position="228"/>
    </location>
</feature>
<dbReference type="PANTHER" id="PTHR42781">
    <property type="entry name" value="SPERMIDINE/PUTRESCINE IMPORT ATP-BINDING PROTEIN POTA"/>
    <property type="match status" value="1"/>
</dbReference>
<dbReference type="Proteomes" id="UP001164305">
    <property type="component" value="Chromosome"/>
</dbReference>
<dbReference type="InterPro" id="IPR017871">
    <property type="entry name" value="ABC_transporter-like_CS"/>
</dbReference>
<dbReference type="EMBL" id="CP107020">
    <property type="protein sequence ID" value="UYG16632.1"/>
    <property type="molecule type" value="Genomic_DNA"/>
</dbReference>
<dbReference type="SMART" id="SM00382">
    <property type="entry name" value="AAA"/>
    <property type="match status" value="1"/>
</dbReference>
<dbReference type="PROSITE" id="PS50893">
    <property type="entry name" value="ABC_TRANSPORTER_2"/>
    <property type="match status" value="1"/>
</dbReference>
<reference evidence="5" key="1">
    <citation type="submission" date="2022-10" db="EMBL/GenBank/DDBJ databases">
        <title>Whole-Genome Sequencing of Brachybacterium huguangmaarense BRM-3, Isolated from Betula schmidtii.</title>
        <authorList>
            <person name="Haam D."/>
        </authorList>
    </citation>
    <scope>NUCLEOTIDE SEQUENCE</scope>
    <source>
        <strain evidence="5">BRM-3</strain>
    </source>
</reference>
<name>A0ABY6G0H5_9MICO</name>
<proteinExistence type="predicted"/>
<accession>A0ABY6G0H5</accession>
<keyword evidence="3 5" id="KW-0067">ATP-binding</keyword>
<evidence type="ECO:0000259" key="4">
    <source>
        <dbReference type="PROSITE" id="PS50893"/>
    </source>
</evidence>
<protein>
    <submittedName>
        <fullName evidence="5">ATP-binding cassette domain-containing protein</fullName>
    </submittedName>
</protein>
<dbReference type="InterPro" id="IPR027417">
    <property type="entry name" value="P-loop_NTPase"/>
</dbReference>
<evidence type="ECO:0000256" key="3">
    <source>
        <dbReference type="ARBA" id="ARBA00022840"/>
    </source>
</evidence>
<dbReference type="InterPro" id="IPR050093">
    <property type="entry name" value="ABC_SmlMolc_Importer"/>
</dbReference>
<sequence length="355" mass="36797">MSAAALELDIAVPARDVHLALAPAPGRITAVIGPNGAGKSTLMEAIGGTLGAVGSVRIDGREIGRLAPHRRRIGYLQQRAALFEHLSVRENVAFGPRAQGAGRGASRRLADQILGRVGAASLADRRPRSLSGGQAQRVAIARALATDPALLLLDEPFAALDAEVTAHLRALLAQTLAGRTALLVTHDLLDVLALADDVAVLEAGRLAAIGPRERILARPPTGFAARLTGRELLTGTLEGGAVVTETGLRIPGRPDDGVADGARAMALVDPATVRLLDDPADVRRGGGEVARVRLETIGRLGSMVVLRGGGLGVQIEAERAAVRALPAVGEEMAVLLDGSRTPIYAGDHGHDEHDH</sequence>
<evidence type="ECO:0000256" key="2">
    <source>
        <dbReference type="ARBA" id="ARBA00022741"/>
    </source>
</evidence>
<evidence type="ECO:0000313" key="6">
    <source>
        <dbReference type="Proteomes" id="UP001164305"/>
    </source>
</evidence>
<dbReference type="GO" id="GO:0005524">
    <property type="term" value="F:ATP binding"/>
    <property type="evidence" value="ECO:0007669"/>
    <property type="project" value="UniProtKB-KW"/>
</dbReference>
<dbReference type="InterPro" id="IPR003439">
    <property type="entry name" value="ABC_transporter-like_ATP-bd"/>
</dbReference>
<dbReference type="Pfam" id="PF00005">
    <property type="entry name" value="ABC_tran"/>
    <property type="match status" value="1"/>
</dbReference>
<dbReference type="RefSeq" id="WP_263593845.1">
    <property type="nucleotide sequence ID" value="NZ_CP107020.1"/>
</dbReference>
<gene>
    <name evidence="5" type="ORF">BRM3_13690</name>
</gene>
<dbReference type="PROSITE" id="PS00211">
    <property type="entry name" value="ABC_TRANSPORTER_1"/>
    <property type="match status" value="1"/>
</dbReference>
<evidence type="ECO:0000313" key="5">
    <source>
        <dbReference type="EMBL" id="UYG16632.1"/>
    </source>
</evidence>
<keyword evidence="6" id="KW-1185">Reference proteome</keyword>
<keyword evidence="2" id="KW-0547">Nucleotide-binding</keyword>
<organism evidence="5 6">
    <name type="scientific">Brachybacterium huguangmaarense</name>
    <dbReference type="NCBI Taxonomy" id="1652028"/>
    <lineage>
        <taxon>Bacteria</taxon>
        <taxon>Bacillati</taxon>
        <taxon>Actinomycetota</taxon>
        <taxon>Actinomycetes</taxon>
        <taxon>Micrococcales</taxon>
        <taxon>Dermabacteraceae</taxon>
        <taxon>Brachybacterium</taxon>
    </lineage>
</organism>
<dbReference type="SUPFAM" id="SSF52540">
    <property type="entry name" value="P-loop containing nucleoside triphosphate hydrolases"/>
    <property type="match status" value="1"/>
</dbReference>